<dbReference type="InterPro" id="IPR046341">
    <property type="entry name" value="SET_dom_sf"/>
</dbReference>
<dbReference type="Gene3D" id="1.10.220.160">
    <property type="match status" value="1"/>
</dbReference>
<sequence length="334" mass="37221">MSPTFSLSRSLSSLLKNLHGHPTFLFFSSFSTITTTTTDNSNSEIPSRPSPPPIQVSFTESAGRGVFATRRVGAGDLIHTAKPLISHPSISLLSSTVCYFCLRKLNSGIQVPSQYQTVHFCSDECIQESKAFYEIEKRVDWSAYNEHCSEIVKLCGFLHLFKGCLGAASADSLDILQPARLIRQMILEMEEEFGLLKNTLMKAGLEEEQIEFLTKQWYTGVLARIRINAFRIELVGGSYEDLLLSAAASVEAEAAVGNAVYMLPSFYNHDCDPNVHILWIENVNARLKALRDIEPGEELRICYIDASMDHCARQTLLFEGFGFHCNCPRCVSGD</sequence>
<dbReference type="Gene3D" id="6.10.140.2220">
    <property type="match status" value="1"/>
</dbReference>
<reference evidence="2 3" key="1">
    <citation type="journal article" date="2017" name="Mol. Plant">
        <title>The Genome of Medicinal Plant Macleaya cordata Provides New Insights into Benzylisoquinoline Alkaloids Metabolism.</title>
        <authorList>
            <person name="Liu X."/>
            <person name="Liu Y."/>
            <person name="Huang P."/>
            <person name="Ma Y."/>
            <person name="Qing Z."/>
            <person name="Tang Q."/>
            <person name="Cao H."/>
            <person name="Cheng P."/>
            <person name="Zheng Y."/>
            <person name="Yuan Z."/>
            <person name="Zhou Y."/>
            <person name="Liu J."/>
            <person name="Tang Z."/>
            <person name="Zhuo Y."/>
            <person name="Zhang Y."/>
            <person name="Yu L."/>
            <person name="Huang J."/>
            <person name="Yang P."/>
            <person name="Peng Q."/>
            <person name="Zhang J."/>
            <person name="Jiang W."/>
            <person name="Zhang Z."/>
            <person name="Lin K."/>
            <person name="Ro D.K."/>
            <person name="Chen X."/>
            <person name="Xiong X."/>
            <person name="Shang Y."/>
            <person name="Huang S."/>
            <person name="Zeng J."/>
        </authorList>
    </citation>
    <scope>NUCLEOTIDE SEQUENCE [LARGE SCALE GENOMIC DNA]</scope>
    <source>
        <strain evidence="3">cv. BLH2017</strain>
        <tissue evidence="2">Root</tissue>
    </source>
</reference>
<dbReference type="OMA" id="YIDASMN"/>
<dbReference type="STRING" id="56857.A0A200QN28"/>
<dbReference type="OrthoDB" id="438641at2759"/>
<gene>
    <name evidence="2" type="ORF">BVC80_589g5</name>
</gene>
<dbReference type="PANTHER" id="PTHR12197">
    <property type="entry name" value="HISTONE-LYSINE N-METHYLTRANSFERASE SMYD"/>
    <property type="match status" value="1"/>
</dbReference>
<dbReference type="PANTHER" id="PTHR12197:SF298">
    <property type="entry name" value="HISTONE-LYSINE N-METHYLTRANSFERASE ATXR4"/>
    <property type="match status" value="1"/>
</dbReference>
<dbReference type="PROSITE" id="PS50280">
    <property type="entry name" value="SET"/>
    <property type="match status" value="1"/>
</dbReference>
<organism evidence="2 3">
    <name type="scientific">Macleaya cordata</name>
    <name type="common">Five-seeded plume-poppy</name>
    <name type="synonym">Bocconia cordata</name>
    <dbReference type="NCBI Taxonomy" id="56857"/>
    <lineage>
        <taxon>Eukaryota</taxon>
        <taxon>Viridiplantae</taxon>
        <taxon>Streptophyta</taxon>
        <taxon>Embryophyta</taxon>
        <taxon>Tracheophyta</taxon>
        <taxon>Spermatophyta</taxon>
        <taxon>Magnoliopsida</taxon>
        <taxon>Ranunculales</taxon>
        <taxon>Papaveraceae</taxon>
        <taxon>Papaveroideae</taxon>
        <taxon>Macleaya</taxon>
    </lineage>
</organism>
<dbReference type="Gene3D" id="2.170.270.10">
    <property type="entry name" value="SET domain"/>
    <property type="match status" value="1"/>
</dbReference>
<dbReference type="SMART" id="SM00317">
    <property type="entry name" value="SET"/>
    <property type="match status" value="1"/>
</dbReference>
<name>A0A200QN28_MACCD</name>
<dbReference type="AlphaFoldDB" id="A0A200QN28"/>
<dbReference type="InterPro" id="IPR050869">
    <property type="entry name" value="H3K4_H4K5_MeTrfase"/>
</dbReference>
<dbReference type="InterPro" id="IPR001214">
    <property type="entry name" value="SET_dom"/>
</dbReference>
<protein>
    <submittedName>
        <fullName evidence="2">SET domain</fullName>
    </submittedName>
</protein>
<dbReference type="EMBL" id="MVGT01001496">
    <property type="protein sequence ID" value="OVA11873.1"/>
    <property type="molecule type" value="Genomic_DNA"/>
</dbReference>
<feature type="domain" description="SET" evidence="1">
    <location>
        <begin position="52"/>
        <end position="304"/>
    </location>
</feature>
<accession>A0A200QN28</accession>
<dbReference type="FunCoup" id="A0A200QN28">
    <property type="interactions" value="70"/>
</dbReference>
<dbReference type="Pfam" id="PF00856">
    <property type="entry name" value="SET"/>
    <property type="match status" value="1"/>
</dbReference>
<comment type="caution">
    <text evidence="2">The sequence shown here is derived from an EMBL/GenBank/DDBJ whole genome shotgun (WGS) entry which is preliminary data.</text>
</comment>
<evidence type="ECO:0000313" key="3">
    <source>
        <dbReference type="Proteomes" id="UP000195402"/>
    </source>
</evidence>
<proteinExistence type="predicted"/>
<keyword evidence="3" id="KW-1185">Reference proteome</keyword>
<evidence type="ECO:0000259" key="1">
    <source>
        <dbReference type="PROSITE" id="PS50280"/>
    </source>
</evidence>
<dbReference type="InParanoid" id="A0A200QN28"/>
<evidence type="ECO:0000313" key="2">
    <source>
        <dbReference type="EMBL" id="OVA11873.1"/>
    </source>
</evidence>
<dbReference type="CDD" id="cd20071">
    <property type="entry name" value="SET_SMYD"/>
    <property type="match status" value="1"/>
</dbReference>
<dbReference type="SUPFAM" id="SSF82199">
    <property type="entry name" value="SET domain"/>
    <property type="match status" value="1"/>
</dbReference>
<dbReference type="Proteomes" id="UP000195402">
    <property type="component" value="Unassembled WGS sequence"/>
</dbReference>
<dbReference type="GO" id="GO:0005634">
    <property type="term" value="C:nucleus"/>
    <property type="evidence" value="ECO:0007669"/>
    <property type="project" value="TreeGrafter"/>
</dbReference>